<comment type="caution">
    <text evidence="1">The sequence shown here is derived from an EMBL/GenBank/DDBJ whole genome shotgun (WGS) entry which is preliminary data.</text>
</comment>
<dbReference type="RefSeq" id="WP_344790210.1">
    <property type="nucleotide sequence ID" value="NZ_BAABBV010000001.1"/>
</dbReference>
<keyword evidence="2" id="KW-1185">Reference proteome</keyword>
<organism evidence="1 2">
    <name type="scientific">Gryllotalpicola daejeonensis</name>
    <dbReference type="NCBI Taxonomy" id="993087"/>
    <lineage>
        <taxon>Bacteria</taxon>
        <taxon>Bacillati</taxon>
        <taxon>Actinomycetota</taxon>
        <taxon>Actinomycetes</taxon>
        <taxon>Micrococcales</taxon>
        <taxon>Microbacteriaceae</taxon>
        <taxon>Gryllotalpicola</taxon>
    </lineage>
</organism>
<evidence type="ECO:0000313" key="2">
    <source>
        <dbReference type="Proteomes" id="UP001415169"/>
    </source>
</evidence>
<evidence type="ECO:0008006" key="3">
    <source>
        <dbReference type="Google" id="ProtNLM"/>
    </source>
</evidence>
<dbReference type="EMBL" id="BAABBV010000001">
    <property type="protein sequence ID" value="GAA4155928.1"/>
    <property type="molecule type" value="Genomic_DNA"/>
</dbReference>
<evidence type="ECO:0000313" key="1">
    <source>
        <dbReference type="EMBL" id="GAA4155928.1"/>
    </source>
</evidence>
<name>A0ABP7ZF82_9MICO</name>
<accession>A0ABP7ZF82</accession>
<reference evidence="1" key="1">
    <citation type="journal article" date="2014" name="Int. J. Syst. Evol. Microbiol.">
        <title>Complete genome of a new Firmicutes species belonging to the dominant human colonic microbiota ('Ruminococcus bicirculans') reveals two chromosomes and a selective capacity to utilize plant glucans.</title>
        <authorList>
            <consortium name="NISC Comparative Sequencing Program"/>
            <person name="Wegmann U."/>
            <person name="Louis P."/>
            <person name="Goesmann A."/>
            <person name="Henrissat B."/>
            <person name="Duncan S.H."/>
            <person name="Flint H.J."/>
        </authorList>
    </citation>
    <scope>NUCLEOTIDE SEQUENCE</scope>
    <source>
        <strain evidence="1">JCM 17590</strain>
    </source>
</reference>
<proteinExistence type="predicted"/>
<sequence length="104" mass="11097">MTVTASDLATYLGVPDSEDAFVDTCLTRAQTFVGEMVGTRTVPGDVLDQAVTEMAAELYNRKNVKNGVVQFADLSGSSGAVRQARDPRIAARAVLRPYLGAGFR</sequence>
<protein>
    <recommendedName>
        <fullName evidence="3">Phage gp6-like head-tail connector protein</fullName>
    </recommendedName>
</protein>
<reference evidence="1" key="2">
    <citation type="submission" date="2023-12" db="EMBL/GenBank/DDBJ databases">
        <authorList>
            <person name="Sun Q."/>
            <person name="Inoue M."/>
        </authorList>
    </citation>
    <scope>NUCLEOTIDE SEQUENCE</scope>
    <source>
        <strain evidence="1">JCM 17590</strain>
    </source>
</reference>
<dbReference type="Proteomes" id="UP001415169">
    <property type="component" value="Unassembled WGS sequence"/>
</dbReference>
<gene>
    <name evidence="1" type="ORF">GCM10022286_05580</name>
</gene>